<keyword evidence="2" id="KW-1185">Reference proteome</keyword>
<organism evidence="1 2">
    <name type="scientific">Microbacterium schleiferi</name>
    <dbReference type="NCBI Taxonomy" id="69362"/>
    <lineage>
        <taxon>Bacteria</taxon>
        <taxon>Bacillati</taxon>
        <taxon>Actinomycetota</taxon>
        <taxon>Actinomycetes</taxon>
        <taxon>Micrococcales</taxon>
        <taxon>Microbacteriaceae</taxon>
        <taxon>Microbacterium</taxon>
    </lineage>
</organism>
<dbReference type="Proteomes" id="UP000594480">
    <property type="component" value="Chromosome"/>
</dbReference>
<gene>
    <name evidence="1" type="ORF">IT882_09315</name>
</gene>
<sequence length="302" mass="32896">MPDPQPLPDTLQGVPFSVSAAQALGVPTRRLRARDLRAPFHGVRERSDRAQDLLSRCLAYSTRASTHVVFAQATAAQLWGLPLPLALEHDPSLHVLHLAGGRAPRGAGVRGSKSSRTVAIRALHGIRLTAPVDTWLGLAATLHLPDLVALGDAIVSGDAPLASIRDIHAGIRDRPGARGIRRAREAASLIRRGSRSRRESLLRVALVDAGLPEPEINAAVELSDGSTYHGDLVFRAHRVVVEYEGDQHRTDDWQWAHDIDRYNRMIASGWFPLRISRRLGFEAAAHVVRETLSTRTASGAHP</sequence>
<dbReference type="AlphaFoldDB" id="A0A7S8MV41"/>
<name>A0A7S8MV41_9MICO</name>
<accession>A0A7S8MV41</accession>
<evidence type="ECO:0000313" key="2">
    <source>
        <dbReference type="Proteomes" id="UP000594480"/>
    </source>
</evidence>
<dbReference type="RefSeq" id="WP_195691650.1">
    <property type="nucleotide sequence ID" value="NZ_CP064760.1"/>
</dbReference>
<evidence type="ECO:0000313" key="1">
    <source>
        <dbReference type="EMBL" id="QPE03548.1"/>
    </source>
</evidence>
<protein>
    <recommendedName>
        <fullName evidence="3">DUF559 domain-containing protein</fullName>
    </recommendedName>
</protein>
<proteinExistence type="predicted"/>
<reference evidence="1 2" key="1">
    <citation type="submission" date="2020-11" db="EMBL/GenBank/DDBJ databases">
        <title>Amino acid is mineralized and recycled by bacteria in oceanic microbiome.</title>
        <authorList>
            <person name="Zheng L.Y."/>
        </authorList>
    </citation>
    <scope>NUCLEOTIDE SEQUENCE [LARGE SCALE GENOMIC DNA]</scope>
    <source>
        <strain evidence="1 2">A32-1</strain>
    </source>
</reference>
<dbReference type="EMBL" id="CP064760">
    <property type="protein sequence ID" value="QPE03548.1"/>
    <property type="molecule type" value="Genomic_DNA"/>
</dbReference>
<dbReference type="KEGG" id="msf:IT882_09315"/>
<evidence type="ECO:0008006" key="3">
    <source>
        <dbReference type="Google" id="ProtNLM"/>
    </source>
</evidence>